<dbReference type="HAMAP" id="MF_01507">
    <property type="entry name" value="UPF0297"/>
    <property type="match status" value="1"/>
</dbReference>
<evidence type="ECO:0000256" key="2">
    <source>
        <dbReference type="HAMAP-Rule" id="MF_01507"/>
    </source>
</evidence>
<accession>F4A0K4</accession>
<dbReference type="STRING" id="697281.Mahau_0680"/>
<dbReference type="AlphaFoldDB" id="F4A0K4"/>
<gene>
    <name evidence="3" type="ordered locus">Mahau_0680</name>
</gene>
<dbReference type="PANTHER" id="PTHR40067">
    <property type="entry name" value="UPF0297 PROTEIN YRZL"/>
    <property type="match status" value="1"/>
</dbReference>
<sequence length="88" mass="10037">MSNDEQKTMKFNIEDDNSAQAKAVLMQVFAALEEKGYDPIVQMVGYFISGDPSYITSHNNARALIHKLDRDELLSELLRFYIDAHEGQ</sequence>
<organism evidence="3 4">
    <name type="scientific">Mahella australiensis (strain DSM 15567 / CIP 107919 / 50-1 BON)</name>
    <dbReference type="NCBI Taxonomy" id="697281"/>
    <lineage>
        <taxon>Bacteria</taxon>
        <taxon>Bacillati</taxon>
        <taxon>Bacillota</taxon>
        <taxon>Clostridia</taxon>
        <taxon>Thermoanaerobacterales</taxon>
        <taxon>Thermoanaerobacterales Family IV. Incertae Sedis</taxon>
        <taxon>Mahella</taxon>
    </lineage>
</organism>
<evidence type="ECO:0000313" key="4">
    <source>
        <dbReference type="Proteomes" id="UP000008457"/>
    </source>
</evidence>
<dbReference type="Pfam" id="PF06135">
    <property type="entry name" value="IreB"/>
    <property type="match status" value="1"/>
</dbReference>
<proteinExistence type="inferred from homology"/>
<dbReference type="EMBL" id="CP002360">
    <property type="protein sequence ID" value="AEE95883.1"/>
    <property type="molecule type" value="Genomic_DNA"/>
</dbReference>
<evidence type="ECO:0000313" key="3">
    <source>
        <dbReference type="EMBL" id="AEE95883.1"/>
    </source>
</evidence>
<dbReference type="KEGG" id="mas:Mahau_0680"/>
<comment type="similarity">
    <text evidence="1 2">Belongs to the UPF0297 family.</text>
</comment>
<reference evidence="4" key="1">
    <citation type="submission" date="2010-11" db="EMBL/GenBank/DDBJ databases">
        <title>The complete genome of Mahella australiensis DSM 15567.</title>
        <authorList>
            <consortium name="US DOE Joint Genome Institute (JGI-PGF)"/>
            <person name="Lucas S."/>
            <person name="Copeland A."/>
            <person name="Lapidus A."/>
            <person name="Bruce D."/>
            <person name="Goodwin L."/>
            <person name="Pitluck S."/>
            <person name="Kyrpides N."/>
            <person name="Mavromatis K."/>
            <person name="Pagani I."/>
            <person name="Ivanova N."/>
            <person name="Teshima H."/>
            <person name="Brettin T."/>
            <person name="Detter J.C."/>
            <person name="Han C."/>
            <person name="Tapia R."/>
            <person name="Land M."/>
            <person name="Hauser L."/>
            <person name="Markowitz V."/>
            <person name="Cheng J.-F."/>
            <person name="Hugenholtz P."/>
            <person name="Woyke T."/>
            <person name="Wu D."/>
            <person name="Spring S."/>
            <person name="Pukall R."/>
            <person name="Steenblock K."/>
            <person name="Schneider S."/>
            <person name="Klenk H.-P."/>
            <person name="Eisen J.A."/>
        </authorList>
    </citation>
    <scope>NUCLEOTIDE SEQUENCE [LARGE SCALE GENOMIC DNA]</scope>
    <source>
        <strain evidence="4">DSM 15567 / CIP 107919 / 50-1 BON</strain>
    </source>
</reference>
<dbReference type="eggNOG" id="COG4472">
    <property type="taxonomic scope" value="Bacteria"/>
</dbReference>
<dbReference type="NCBIfam" id="NF003997">
    <property type="entry name" value="PRK05473.1"/>
    <property type="match status" value="1"/>
</dbReference>
<evidence type="ECO:0000256" key="1">
    <source>
        <dbReference type="ARBA" id="ARBA00010888"/>
    </source>
</evidence>
<keyword evidence="4" id="KW-1185">Reference proteome</keyword>
<reference evidence="3 4" key="2">
    <citation type="journal article" date="2011" name="Stand. Genomic Sci.">
        <title>Complete genome sequence of Mahella australiensis type strain (50-1 BON).</title>
        <authorList>
            <person name="Sikorski J."/>
            <person name="Teshima H."/>
            <person name="Nolan M."/>
            <person name="Lucas S."/>
            <person name="Hammon N."/>
            <person name="Deshpande S."/>
            <person name="Cheng J.F."/>
            <person name="Pitluck S."/>
            <person name="Liolios K."/>
            <person name="Pagani I."/>
            <person name="Ivanova N."/>
            <person name="Huntemann M."/>
            <person name="Mavromatis K."/>
            <person name="Ovchinikova G."/>
            <person name="Pati A."/>
            <person name="Tapia R."/>
            <person name="Han C."/>
            <person name="Goodwin L."/>
            <person name="Chen A."/>
            <person name="Palaniappan K."/>
            <person name="Land M."/>
            <person name="Hauser L."/>
            <person name="Ngatchou-Djao O.D."/>
            <person name="Rohde M."/>
            <person name="Pukall R."/>
            <person name="Spring S."/>
            <person name="Abt B."/>
            <person name="Goker M."/>
            <person name="Detter J.C."/>
            <person name="Woyke T."/>
            <person name="Bristow J."/>
            <person name="Markowitz V."/>
            <person name="Hugenholtz P."/>
            <person name="Eisen J.A."/>
            <person name="Kyrpides N.C."/>
            <person name="Klenk H.P."/>
            <person name="Lapidus A."/>
        </authorList>
    </citation>
    <scope>NUCLEOTIDE SEQUENCE [LARGE SCALE GENOMIC DNA]</scope>
    <source>
        <strain evidence="4">DSM 15567 / CIP 107919 / 50-1 BON</strain>
    </source>
</reference>
<dbReference type="HOGENOM" id="CLU_162466_0_0_9"/>
<name>F4A0K4_MAHA5</name>
<dbReference type="PANTHER" id="PTHR40067:SF1">
    <property type="entry name" value="UPF0297 PROTEIN YRZL"/>
    <property type="match status" value="1"/>
</dbReference>
<protein>
    <recommendedName>
        <fullName evidence="2">UPF0297 protein Mahau_0680</fullName>
    </recommendedName>
</protein>
<dbReference type="OrthoDB" id="9796303at2"/>
<dbReference type="PIRSF" id="PIRSF037258">
    <property type="entry name" value="DUF965_bac"/>
    <property type="match status" value="1"/>
</dbReference>
<dbReference type="InterPro" id="IPR009309">
    <property type="entry name" value="IreB"/>
</dbReference>
<dbReference type="Proteomes" id="UP000008457">
    <property type="component" value="Chromosome"/>
</dbReference>